<evidence type="ECO:0000256" key="2">
    <source>
        <dbReference type="SAM" id="Phobius"/>
    </source>
</evidence>
<keyword evidence="2" id="KW-1133">Transmembrane helix</keyword>
<feature type="transmembrane region" description="Helical" evidence="2">
    <location>
        <begin position="393"/>
        <end position="414"/>
    </location>
</feature>
<feature type="compositionally biased region" description="Low complexity" evidence="1">
    <location>
        <begin position="124"/>
        <end position="141"/>
    </location>
</feature>
<organism evidence="3 4">
    <name type="scientific">Linum trigynum</name>
    <dbReference type="NCBI Taxonomy" id="586398"/>
    <lineage>
        <taxon>Eukaryota</taxon>
        <taxon>Viridiplantae</taxon>
        <taxon>Streptophyta</taxon>
        <taxon>Embryophyta</taxon>
        <taxon>Tracheophyta</taxon>
        <taxon>Spermatophyta</taxon>
        <taxon>Magnoliopsida</taxon>
        <taxon>eudicotyledons</taxon>
        <taxon>Gunneridae</taxon>
        <taxon>Pentapetalae</taxon>
        <taxon>rosids</taxon>
        <taxon>fabids</taxon>
        <taxon>Malpighiales</taxon>
        <taxon>Linaceae</taxon>
        <taxon>Linum</taxon>
    </lineage>
</organism>
<dbReference type="Proteomes" id="UP001497516">
    <property type="component" value="Chromosome 4"/>
</dbReference>
<evidence type="ECO:0000256" key="1">
    <source>
        <dbReference type="SAM" id="MobiDB-lite"/>
    </source>
</evidence>
<evidence type="ECO:0000313" key="4">
    <source>
        <dbReference type="Proteomes" id="UP001497516"/>
    </source>
</evidence>
<keyword evidence="2" id="KW-0812">Transmembrane</keyword>
<protein>
    <submittedName>
        <fullName evidence="3">Uncharacterized protein</fullName>
    </submittedName>
</protein>
<dbReference type="EMBL" id="OZ034817">
    <property type="protein sequence ID" value="CAL1383910.1"/>
    <property type="molecule type" value="Genomic_DNA"/>
</dbReference>
<feature type="compositionally biased region" description="Low complexity" evidence="1">
    <location>
        <begin position="89"/>
        <end position="113"/>
    </location>
</feature>
<gene>
    <name evidence="3" type="ORF">LTRI10_LOCUS25150</name>
</gene>
<name>A0AAV2EDC5_9ROSI</name>
<feature type="transmembrane region" description="Helical" evidence="2">
    <location>
        <begin position="335"/>
        <end position="355"/>
    </location>
</feature>
<feature type="compositionally biased region" description="Low complexity" evidence="1">
    <location>
        <begin position="166"/>
        <end position="190"/>
    </location>
</feature>
<accession>A0AAV2EDC5</accession>
<evidence type="ECO:0000313" key="3">
    <source>
        <dbReference type="EMBL" id="CAL1383910.1"/>
    </source>
</evidence>
<keyword evidence="4" id="KW-1185">Reference proteome</keyword>
<feature type="region of interest" description="Disordered" evidence="1">
    <location>
        <begin position="229"/>
        <end position="263"/>
    </location>
</feature>
<feature type="transmembrane region" description="Helical" evidence="2">
    <location>
        <begin position="367"/>
        <end position="387"/>
    </location>
</feature>
<feature type="compositionally biased region" description="Low complexity" evidence="1">
    <location>
        <begin position="43"/>
        <end position="64"/>
    </location>
</feature>
<proteinExistence type="predicted"/>
<reference evidence="3 4" key="1">
    <citation type="submission" date="2024-04" db="EMBL/GenBank/DDBJ databases">
        <authorList>
            <person name="Fracassetti M."/>
        </authorList>
    </citation>
    <scope>NUCLEOTIDE SEQUENCE [LARGE SCALE GENOMIC DNA]</scope>
</reference>
<sequence length="528" mass="57425">MSKTPSSSAPPSPLHLTAAANSSSPQPTPGAVSSSAVPPPHVGAPISLSSAAIGSSSTPRRSSSQATMLMRSLSSPFRSKAMWRSETQPSAPSSAAANSSSPQPTPSPVSSFAVPPPHVRAPISSSSAVVGSSSTPRRSSSQATMLMRSLSSPFRPKALWRSETQPSAPSSAAANSSSPQPTPSPVSSFAVPPPLVRAPISSSSAVVGSSSTPHRSSYQATMLMRSMSSPLRPKAPWSSNPQQPPLTPCPQQDEPSVPIPRSQRTETVKMASWRLFPTTLPKELGKPTSRSLFIEIFKRLPDTFLWFLLSIVCFALHLWTFHYTSLSRKFHPKGFWIPTAVVLGSVIFIYFWTVSRFRTAEIFRRRYGYIVRTVGFCGGVLISASYLLLGESAFNYCIFLLTLIVIFALAFLALRPSTDFNVVNGLFASLITYTLRLIKSQIACHPNCDHELKSFDLETPYPYIILFATIFTVLSRHYFDSRALEADEEGAERGGDAVNERAPGFGAMCHSYLEYLFLNFVSHVVFFM</sequence>
<feature type="region of interest" description="Disordered" evidence="1">
    <location>
        <begin position="1"/>
        <end position="190"/>
    </location>
</feature>
<dbReference type="AlphaFoldDB" id="A0AAV2EDC5"/>
<keyword evidence="2" id="KW-0472">Membrane</keyword>
<feature type="transmembrane region" description="Helical" evidence="2">
    <location>
        <begin position="304"/>
        <end position="323"/>
    </location>
</feature>